<feature type="signal peptide" evidence="8">
    <location>
        <begin position="1"/>
        <end position="20"/>
    </location>
</feature>
<dbReference type="InterPro" id="IPR011042">
    <property type="entry name" value="6-blade_b-propeller_TolB-like"/>
</dbReference>
<dbReference type="Pfam" id="PF00725">
    <property type="entry name" value="3HCDH"/>
    <property type="match status" value="1"/>
</dbReference>
<reference evidence="11" key="1">
    <citation type="submission" date="2022-05" db="EMBL/GenBank/DDBJ databases">
        <authorList>
            <person name="Okamura Y."/>
        </authorList>
    </citation>
    <scope>NUCLEOTIDE SEQUENCE</scope>
</reference>
<dbReference type="SUPFAM" id="SSF51735">
    <property type="entry name" value="NAD(P)-binding Rossmann-fold domains"/>
    <property type="match status" value="1"/>
</dbReference>
<evidence type="ECO:0000313" key="11">
    <source>
        <dbReference type="EMBL" id="CAH3817276.1"/>
    </source>
</evidence>
<evidence type="ECO:0000313" key="12">
    <source>
        <dbReference type="Proteomes" id="UP001152562"/>
    </source>
</evidence>
<feature type="chain" id="PRO_5040401496" description="3-hydroxyacyl-CoA dehydrogenase NAD binding domain-containing protein" evidence="8">
    <location>
        <begin position="21"/>
        <end position="1607"/>
    </location>
</feature>
<sequence>MNKLIRVTLLTVAVFHHADCKRTKSKKLTTTSGTEESTPRPSVLTYSNFGFNDVGPYDGFVPTSPDYATLLSDNKESSTRLYAPAFPTNLDSPGFSESYGSSPDGQSSPSDEQLQTSMSKYQSGNLNYFSSPSFDNFDEPTKFISDSSIYEQIDSDSNSPIYGAKLNYPKQKSKIRDFNPEYNVSRDDISNINADAFARNQDTYIQSDKKQVHGDINLNNYPPPYQSSFLKYTTTTVVPAEYENTNMKTPETASAIKFPRVIDFTNMNAYFTKNTPLDVNQYSTNTDDKVSNANNNFNNDFDKNAKTLPYLKYNDFNLNSEAQKNEKDVAKLNYLANQEFSQNYFNNKNKLKGKYSFNNDKLRKPWDYSNKYENGKKSPIRYEYTTNHTALGSKYGNTFKRPFNSNIDEISPASSNLDFYNYQHPSTELGNIKNSPFLKSPFDDSDSNDLSTFAEKFKPVNDYESSLKTFYTTPLTITSHWGNSFKTNEFPSHKTNFRKPVFQEDHDDIVHIPKRPSSGKYGTHFEISSLGDWAHKFKPYGYKNQYEWPKESNRYTSEEDLLDLRNHDLAHSSHPPFRPGYNDRPEEFDYKKLVDKWKQSYLKSKYKDSIREYETYASETKPIHVPVPKPYPIEVPHPVIVPVPQPYPVHVPVPKPVAIPVIREITVPIEKPVPYPVYKKVPYPVEKPVPVPVEKQVHVPIMKPYPVAVPQVRPLFHHTRPHDEREPDLEDDEEYQSRPESTKRIPNLKRPKNKRQPPRRPSRMTYHDRDRRRGPQRRPPSWDQRYRHTYSERRPYRHQDEYEEYEPEYSVLAVPLHQSRTPFTSPIHSLSKMRAILFLAITAIVGCKAATPELRFAWKLVDYVWNSPEQRATAITDGSFVQANNLPLGLARWKNKLFVTVPRWKNGVASSLNYVDVDGPQDQPLKPYPSLIDNFVPDTAKELPSNSSIISVFRVFVDPCDRLWVMDSGLADILGSPNQVAGPSLVIFDLNTNQLLHRYFFKVGDMKEDSFFANVVVDVDKDTCDNAFAYVPDLGGYGVVVYSLKDNDSWRVSHHYFHFEPLAGSYNVSGIEFHWTDGVFGLALSEPRENGYRTMFFHAFSSTKEFCVSTELLRNYTHIDKTEAFHDFKLLGDRGANTQASANYYDPKTHVLFYTQVNRDGVGCWNSNKPYTPDTNPLIISDPELFEFPNDLKVDYEDTLWILSDKLPRFIYKGLDPDAVNHRIFSIKVADAIAGTACHIDKVKVYITDEDNLIKDSFIRTNAQNNVSQHLFNNQETLWTKCKNKMAPNYKTEKVTIFGSGLIGTSWAMLFASVGYQVTVYDIIPKQVTDALADIKVQLETLEKDGLLRGTLTAAEQFQCVKGTTELTAAVKDAIYVQECVPEDLNLKKKVYQQLDKVVGDNTILASSTSCILPSKFSEGLKHRSQVVIAHPVNPPYYVPLVEIVPAPWTKPEVTKKTKEIMLEIGQEPVVLTKEIDGFVLNRIQYAIINEAWRLVSDGIVNVEDVDKVISEGLGMRYAFLGSLETAHLNAEGMQNYIERYGKTIYNVSKTSGAIPIMAECTNAESICQQLNKLVPIEKLSERRAWRDACLTRLAILKNEVKKTYKK</sequence>
<dbReference type="Gene3D" id="1.10.1040.10">
    <property type="entry name" value="N-(1-d-carboxylethyl)-l-norvaline Dehydrogenase, domain 2"/>
    <property type="match status" value="1"/>
</dbReference>
<dbReference type="InterPro" id="IPR036291">
    <property type="entry name" value="NAD(P)-bd_dom_sf"/>
</dbReference>
<dbReference type="GO" id="GO:0070403">
    <property type="term" value="F:NAD+ binding"/>
    <property type="evidence" value="ECO:0007669"/>
    <property type="project" value="InterPro"/>
</dbReference>
<dbReference type="GO" id="GO:0005576">
    <property type="term" value="C:extracellular region"/>
    <property type="evidence" value="ECO:0007669"/>
    <property type="project" value="UniProtKB-SubCell"/>
</dbReference>
<dbReference type="FunFam" id="3.40.50.720:FF:000356">
    <property type="entry name" value="Lambda-crystallin homolog"/>
    <property type="match status" value="1"/>
</dbReference>
<keyword evidence="5 8" id="KW-0732">Signal</keyword>
<evidence type="ECO:0000259" key="10">
    <source>
        <dbReference type="Pfam" id="PF02737"/>
    </source>
</evidence>
<comment type="similarity">
    <text evidence="2">Belongs to the major royal jelly protein family.</text>
</comment>
<feature type="compositionally biased region" description="Low complexity" evidence="7">
    <location>
        <begin position="96"/>
        <end position="113"/>
    </location>
</feature>
<gene>
    <name evidence="11" type="ORF">PIBRA_LOCUS15</name>
</gene>
<dbReference type="GO" id="GO:0006631">
    <property type="term" value="P:fatty acid metabolic process"/>
    <property type="evidence" value="ECO:0007669"/>
    <property type="project" value="InterPro"/>
</dbReference>
<evidence type="ECO:0000256" key="6">
    <source>
        <dbReference type="ARBA" id="ARBA00023002"/>
    </source>
</evidence>
<dbReference type="Pfam" id="PF03022">
    <property type="entry name" value="MRJP"/>
    <property type="match status" value="1"/>
</dbReference>
<proteinExistence type="inferred from homology"/>
<evidence type="ECO:0000256" key="4">
    <source>
        <dbReference type="ARBA" id="ARBA00022525"/>
    </source>
</evidence>
<evidence type="ECO:0008006" key="13">
    <source>
        <dbReference type="Google" id="ProtNLM"/>
    </source>
</evidence>
<feature type="region of interest" description="Disordered" evidence="7">
    <location>
        <begin position="87"/>
        <end position="117"/>
    </location>
</feature>
<comment type="subcellular location">
    <subcellularLocation>
        <location evidence="1">Secreted</location>
    </subcellularLocation>
</comment>
<dbReference type="InterPro" id="IPR013328">
    <property type="entry name" value="6PGD_dom2"/>
</dbReference>
<protein>
    <recommendedName>
        <fullName evidence="13">3-hydroxyacyl-CoA dehydrogenase NAD binding domain-containing protein</fullName>
    </recommendedName>
</protein>
<feature type="domain" description="3-hydroxyacyl-CoA dehydrogenase C-terminal" evidence="9">
    <location>
        <begin position="1478"/>
        <end position="1546"/>
    </location>
</feature>
<dbReference type="PANTHER" id="PTHR10009:SF11">
    <property type="entry name" value="RH54244P"/>
    <property type="match status" value="1"/>
</dbReference>
<feature type="compositionally biased region" description="Basic residues" evidence="7">
    <location>
        <begin position="746"/>
        <end position="762"/>
    </location>
</feature>
<dbReference type="Gene3D" id="2.120.10.30">
    <property type="entry name" value="TolB, C-terminal domain"/>
    <property type="match status" value="1"/>
</dbReference>
<dbReference type="PRINTS" id="PR00411">
    <property type="entry name" value="PNDRDTASEI"/>
</dbReference>
<evidence type="ECO:0000256" key="1">
    <source>
        <dbReference type="ARBA" id="ARBA00004613"/>
    </source>
</evidence>
<evidence type="ECO:0000256" key="2">
    <source>
        <dbReference type="ARBA" id="ARBA00009127"/>
    </source>
</evidence>
<evidence type="ECO:0000256" key="3">
    <source>
        <dbReference type="ARBA" id="ARBA00009463"/>
    </source>
</evidence>
<dbReference type="Proteomes" id="UP001152562">
    <property type="component" value="Unassembled WGS sequence"/>
</dbReference>
<dbReference type="PANTHER" id="PTHR10009">
    <property type="entry name" value="PROTEIN YELLOW-RELATED"/>
    <property type="match status" value="1"/>
</dbReference>
<dbReference type="Gene3D" id="3.40.50.720">
    <property type="entry name" value="NAD(P)-binding Rossmann-like Domain"/>
    <property type="match status" value="1"/>
</dbReference>
<name>A0A9P0WT96_PIEBR</name>
<evidence type="ECO:0000256" key="7">
    <source>
        <dbReference type="SAM" id="MobiDB-lite"/>
    </source>
</evidence>
<comment type="caution">
    <text evidence="11">The sequence shown here is derived from an EMBL/GenBank/DDBJ whole genome shotgun (WGS) entry which is preliminary data.</text>
</comment>
<evidence type="ECO:0000259" key="9">
    <source>
        <dbReference type="Pfam" id="PF00725"/>
    </source>
</evidence>
<keyword evidence="6" id="KW-0560">Oxidoreductase</keyword>
<feature type="region of interest" description="Disordered" evidence="7">
    <location>
        <begin position="718"/>
        <end position="787"/>
    </location>
</feature>
<feature type="domain" description="3-hydroxyacyl-CoA dehydrogenase NAD binding" evidence="10">
    <location>
        <begin position="1294"/>
        <end position="1475"/>
    </location>
</feature>
<dbReference type="SUPFAM" id="SSF101898">
    <property type="entry name" value="NHL repeat"/>
    <property type="match status" value="1"/>
</dbReference>
<dbReference type="PROSITE" id="PS00067">
    <property type="entry name" value="3HCDH"/>
    <property type="match status" value="1"/>
</dbReference>
<evidence type="ECO:0000256" key="8">
    <source>
        <dbReference type="SAM" id="SignalP"/>
    </source>
</evidence>
<dbReference type="InterPro" id="IPR006176">
    <property type="entry name" value="3-OHacyl-CoA_DH_NAD-bd"/>
</dbReference>
<keyword evidence="12" id="KW-1185">Reference proteome</keyword>
<dbReference type="GO" id="GO:0016616">
    <property type="term" value="F:oxidoreductase activity, acting on the CH-OH group of donors, NAD or NADP as acceptor"/>
    <property type="evidence" value="ECO:0007669"/>
    <property type="project" value="InterPro"/>
</dbReference>
<dbReference type="Pfam" id="PF02737">
    <property type="entry name" value="3HCDH_N"/>
    <property type="match status" value="1"/>
</dbReference>
<organism evidence="11 12">
    <name type="scientific">Pieris brassicae</name>
    <name type="common">White butterfly</name>
    <name type="synonym">Large white butterfly</name>
    <dbReference type="NCBI Taxonomy" id="7116"/>
    <lineage>
        <taxon>Eukaryota</taxon>
        <taxon>Metazoa</taxon>
        <taxon>Ecdysozoa</taxon>
        <taxon>Arthropoda</taxon>
        <taxon>Hexapoda</taxon>
        <taxon>Insecta</taxon>
        <taxon>Pterygota</taxon>
        <taxon>Neoptera</taxon>
        <taxon>Endopterygota</taxon>
        <taxon>Lepidoptera</taxon>
        <taxon>Glossata</taxon>
        <taxon>Ditrysia</taxon>
        <taxon>Papilionoidea</taxon>
        <taxon>Pieridae</taxon>
        <taxon>Pierinae</taxon>
        <taxon>Pieris</taxon>
    </lineage>
</organism>
<comment type="similarity">
    <text evidence="3">Belongs to the 3-hydroxyacyl-CoA dehydrogenase family.</text>
</comment>
<dbReference type="InterPro" id="IPR008927">
    <property type="entry name" value="6-PGluconate_DH-like_C_sf"/>
</dbReference>
<accession>A0A9P0WT96</accession>
<dbReference type="SUPFAM" id="SSF48179">
    <property type="entry name" value="6-phosphogluconate dehydrogenase C-terminal domain-like"/>
    <property type="match status" value="1"/>
</dbReference>
<evidence type="ECO:0000256" key="5">
    <source>
        <dbReference type="ARBA" id="ARBA00022729"/>
    </source>
</evidence>
<dbReference type="InterPro" id="IPR006108">
    <property type="entry name" value="3HC_DH_C"/>
</dbReference>
<dbReference type="InterPro" id="IPR006180">
    <property type="entry name" value="3-OHacyl-CoA_DH_CS"/>
</dbReference>
<dbReference type="EMBL" id="CALOZG010000001">
    <property type="protein sequence ID" value="CAH3817276.1"/>
    <property type="molecule type" value="Genomic_DNA"/>
</dbReference>
<dbReference type="InterPro" id="IPR017996">
    <property type="entry name" value="MRJP/yellow-related"/>
</dbReference>
<keyword evidence="4" id="KW-0964">Secreted</keyword>